<dbReference type="EMBL" id="MCGT01000008">
    <property type="protein sequence ID" value="ORX57571.1"/>
    <property type="molecule type" value="Genomic_DNA"/>
</dbReference>
<feature type="compositionally biased region" description="Polar residues" evidence="1">
    <location>
        <begin position="301"/>
        <end position="316"/>
    </location>
</feature>
<evidence type="ECO:0000313" key="4">
    <source>
        <dbReference type="Proteomes" id="UP000242146"/>
    </source>
</evidence>
<dbReference type="Pfam" id="PF02037">
    <property type="entry name" value="SAP"/>
    <property type="match status" value="1"/>
</dbReference>
<evidence type="ECO:0000256" key="1">
    <source>
        <dbReference type="SAM" id="MobiDB-lite"/>
    </source>
</evidence>
<feature type="region of interest" description="Disordered" evidence="1">
    <location>
        <begin position="126"/>
        <end position="147"/>
    </location>
</feature>
<dbReference type="OrthoDB" id="445357at2759"/>
<comment type="caution">
    <text evidence="3">The sequence shown here is derived from an EMBL/GenBank/DDBJ whole genome shotgun (WGS) entry which is preliminary data.</text>
</comment>
<feature type="region of interest" description="Disordered" evidence="1">
    <location>
        <begin position="92"/>
        <end position="111"/>
    </location>
</feature>
<protein>
    <recommendedName>
        <fullName evidence="2">SAP domain-containing protein</fullName>
    </recommendedName>
</protein>
<dbReference type="SUPFAM" id="SSF68906">
    <property type="entry name" value="SAP domain"/>
    <property type="match status" value="1"/>
</dbReference>
<sequence>MISQRIQHLQASHDLDQLSSSLPSSFTDTGSTDDITWEALLDNVNHTFGDPRMEDQTMAMATDDWLNFSFDQPPPQDANELVPQPALSQSLSPLSEMSMNSPQNAPGPLPLTSDPQLLQLPFQNDMAHRGHRRRRSSSVPSLFYSMKRPVRRQETPPAMIPPLPQQELFSPQLQPSTSLPPYHAPPPSFQAVAKAMPIQIQRRVTYPKRQAPPKLSQQQLDHKLLNLNFDDVTVAELKELLRERGLSIAGRKAELTDRLAREKQRVVFLREHPGQPLPADLKEQIASPPPNNTSPAMPAAMSTQPAPLAVPSQSHPNGTSPILQTGTPILQLTSQMDSLDFSSPVASFAQMMPAVPIPPAQAQPEHLHHPAHPHLFHQTPHHPYQQAYEHHLSSSLPMASAFPSHHFHPPEPLQQKAMRLQPGYLDPTYPSMMEDMDQHINFDDQSLADFLHQDWQ</sequence>
<dbReference type="AlphaFoldDB" id="A0A1X2GPH7"/>
<reference evidence="3 4" key="1">
    <citation type="submission" date="2016-07" db="EMBL/GenBank/DDBJ databases">
        <title>Pervasive Adenine N6-methylation of Active Genes in Fungi.</title>
        <authorList>
            <consortium name="DOE Joint Genome Institute"/>
            <person name="Mondo S.J."/>
            <person name="Dannebaum R.O."/>
            <person name="Kuo R.C."/>
            <person name="Labutti K."/>
            <person name="Haridas S."/>
            <person name="Kuo A."/>
            <person name="Salamov A."/>
            <person name="Ahrendt S.R."/>
            <person name="Lipzen A."/>
            <person name="Sullivan W."/>
            <person name="Andreopoulos W.B."/>
            <person name="Clum A."/>
            <person name="Lindquist E."/>
            <person name="Daum C."/>
            <person name="Ramamoorthy G.K."/>
            <person name="Gryganskyi A."/>
            <person name="Culley D."/>
            <person name="Magnuson J.K."/>
            <person name="James T.Y."/>
            <person name="O'Malley M.A."/>
            <person name="Stajich J.E."/>
            <person name="Spatafora J.W."/>
            <person name="Visel A."/>
            <person name="Grigoriev I.V."/>
        </authorList>
    </citation>
    <scope>NUCLEOTIDE SEQUENCE [LARGE SCALE GENOMIC DNA]</scope>
    <source>
        <strain evidence="3 4">NRRL 3301</strain>
    </source>
</reference>
<dbReference type="Proteomes" id="UP000242146">
    <property type="component" value="Unassembled WGS sequence"/>
</dbReference>
<dbReference type="Gene3D" id="1.10.720.30">
    <property type="entry name" value="SAP domain"/>
    <property type="match status" value="1"/>
</dbReference>
<feature type="region of interest" description="Disordered" evidence="1">
    <location>
        <begin position="274"/>
        <end position="316"/>
    </location>
</feature>
<feature type="domain" description="SAP" evidence="2">
    <location>
        <begin position="229"/>
        <end position="263"/>
    </location>
</feature>
<organism evidence="3 4">
    <name type="scientific">Hesseltinella vesiculosa</name>
    <dbReference type="NCBI Taxonomy" id="101127"/>
    <lineage>
        <taxon>Eukaryota</taxon>
        <taxon>Fungi</taxon>
        <taxon>Fungi incertae sedis</taxon>
        <taxon>Mucoromycota</taxon>
        <taxon>Mucoromycotina</taxon>
        <taxon>Mucoromycetes</taxon>
        <taxon>Mucorales</taxon>
        <taxon>Cunninghamellaceae</taxon>
        <taxon>Hesseltinella</taxon>
    </lineage>
</organism>
<evidence type="ECO:0000313" key="3">
    <source>
        <dbReference type="EMBL" id="ORX57571.1"/>
    </source>
</evidence>
<keyword evidence="4" id="KW-1185">Reference proteome</keyword>
<accession>A0A1X2GPH7</accession>
<dbReference type="SMART" id="SM00513">
    <property type="entry name" value="SAP"/>
    <property type="match status" value="1"/>
</dbReference>
<name>A0A1X2GPH7_9FUNG</name>
<dbReference type="InterPro" id="IPR003034">
    <property type="entry name" value="SAP_dom"/>
</dbReference>
<dbReference type="InterPro" id="IPR036361">
    <property type="entry name" value="SAP_dom_sf"/>
</dbReference>
<dbReference type="PROSITE" id="PS50800">
    <property type="entry name" value="SAP"/>
    <property type="match status" value="1"/>
</dbReference>
<gene>
    <name evidence="3" type="ORF">DM01DRAFT_1382101</name>
</gene>
<dbReference type="STRING" id="101127.A0A1X2GPH7"/>
<evidence type="ECO:0000259" key="2">
    <source>
        <dbReference type="PROSITE" id="PS50800"/>
    </source>
</evidence>
<proteinExistence type="predicted"/>